<dbReference type="RefSeq" id="WP_036273713.1">
    <property type="nucleotide sequence ID" value="NZ_CP014476.1"/>
</dbReference>
<dbReference type="STRING" id="1538553.JT25_004990"/>
<proteinExistence type="inferred from homology"/>
<evidence type="ECO:0000259" key="8">
    <source>
        <dbReference type="Pfam" id="PF02397"/>
    </source>
</evidence>
<keyword evidence="6 7" id="KW-0472">Membrane</keyword>
<dbReference type="Proteomes" id="UP000030512">
    <property type="component" value="Chromosome"/>
</dbReference>
<keyword evidence="3 9" id="KW-0808">Transferase</keyword>
<accession>A0A126T187</accession>
<dbReference type="Pfam" id="PF02397">
    <property type="entry name" value="Bac_transf"/>
    <property type="match status" value="1"/>
</dbReference>
<keyword evidence="10" id="KW-1185">Reference proteome</keyword>
<keyword evidence="4 7" id="KW-0812">Transmembrane</keyword>
<feature type="transmembrane region" description="Helical" evidence="7">
    <location>
        <begin position="277"/>
        <end position="300"/>
    </location>
</feature>
<evidence type="ECO:0000313" key="10">
    <source>
        <dbReference type="Proteomes" id="UP000030512"/>
    </source>
</evidence>
<feature type="transmembrane region" description="Helical" evidence="7">
    <location>
        <begin position="108"/>
        <end position="130"/>
    </location>
</feature>
<keyword evidence="5 7" id="KW-1133">Transmembrane helix</keyword>
<evidence type="ECO:0000313" key="9">
    <source>
        <dbReference type="EMBL" id="AMK75848.1"/>
    </source>
</evidence>
<dbReference type="InterPro" id="IPR017475">
    <property type="entry name" value="EPS_sugar_tfrase"/>
</dbReference>
<dbReference type="OrthoDB" id="9808602at2"/>
<evidence type="ECO:0000256" key="5">
    <source>
        <dbReference type="ARBA" id="ARBA00022989"/>
    </source>
</evidence>
<dbReference type="AlphaFoldDB" id="A0A126T187"/>
<evidence type="ECO:0000256" key="6">
    <source>
        <dbReference type="ARBA" id="ARBA00023136"/>
    </source>
</evidence>
<dbReference type="GO" id="GO:0016020">
    <property type="term" value="C:membrane"/>
    <property type="evidence" value="ECO:0007669"/>
    <property type="project" value="UniProtKB-SubCell"/>
</dbReference>
<gene>
    <name evidence="9" type="ORF">JT25_004990</name>
</gene>
<protein>
    <submittedName>
        <fullName evidence="9">Sugar transferase</fullName>
    </submittedName>
</protein>
<dbReference type="InterPro" id="IPR003362">
    <property type="entry name" value="Bact_transf"/>
</dbReference>
<evidence type="ECO:0000256" key="7">
    <source>
        <dbReference type="SAM" id="Phobius"/>
    </source>
</evidence>
<dbReference type="EMBL" id="CP014476">
    <property type="protein sequence ID" value="AMK75848.1"/>
    <property type="molecule type" value="Genomic_DNA"/>
</dbReference>
<dbReference type="InterPro" id="IPR017464">
    <property type="entry name" value="Sugar_tfrase_EpsB_2"/>
</dbReference>
<comment type="subcellular location">
    <subcellularLocation>
        <location evidence="1">Membrane</location>
        <topology evidence="1">Multi-pass membrane protein</topology>
    </subcellularLocation>
</comment>
<organism evidence="9 10">
    <name type="scientific">Methylomonas denitrificans</name>
    <dbReference type="NCBI Taxonomy" id="1538553"/>
    <lineage>
        <taxon>Bacteria</taxon>
        <taxon>Pseudomonadati</taxon>
        <taxon>Pseudomonadota</taxon>
        <taxon>Gammaproteobacteria</taxon>
        <taxon>Methylococcales</taxon>
        <taxon>Methylococcaceae</taxon>
        <taxon>Methylomonas</taxon>
    </lineage>
</organism>
<evidence type="ECO:0000256" key="2">
    <source>
        <dbReference type="ARBA" id="ARBA00006464"/>
    </source>
</evidence>
<dbReference type="NCBIfam" id="TIGR03013">
    <property type="entry name" value="EpsB_2"/>
    <property type="match status" value="1"/>
</dbReference>
<feature type="transmembrane region" description="Helical" evidence="7">
    <location>
        <begin position="81"/>
        <end position="102"/>
    </location>
</feature>
<comment type="similarity">
    <text evidence="2">Belongs to the bacterial sugar transferase family.</text>
</comment>
<dbReference type="NCBIfam" id="TIGR03025">
    <property type="entry name" value="EPS_sugtrans"/>
    <property type="match status" value="1"/>
</dbReference>
<reference evidence="9 10" key="1">
    <citation type="journal article" date="2015" name="Environ. Microbiol.">
        <title>Methane oxidation coupled to nitrate reduction under hypoxia by the Gammaproteobacterium Methylomonas denitrificans, sp. nov. type strain FJG1.</title>
        <authorList>
            <person name="Kits K.D."/>
            <person name="Klotz M.G."/>
            <person name="Stein L.Y."/>
        </authorList>
    </citation>
    <scope>NUCLEOTIDE SEQUENCE [LARGE SCALE GENOMIC DNA]</scope>
    <source>
        <strain evidence="9 10">FJG1</strain>
    </source>
</reference>
<feature type="transmembrane region" description="Helical" evidence="7">
    <location>
        <begin position="12"/>
        <end position="38"/>
    </location>
</feature>
<feature type="transmembrane region" description="Helical" evidence="7">
    <location>
        <begin position="50"/>
        <end position="69"/>
    </location>
</feature>
<dbReference type="KEGG" id="mdn:JT25_004990"/>
<evidence type="ECO:0000256" key="3">
    <source>
        <dbReference type="ARBA" id="ARBA00022679"/>
    </source>
</evidence>
<sequence>MIRIFRHYISTAYLWLLMAESLVFYLAMYCGAGLRFLYTASWYSQSELGASAAVFSTVFIACCSGLGLYRKTLDKEEYNILQRISFSFAVAVFILAFIYYIIPDLMLARSVLISAIIFSFVGLLLTRYLFYRFVNLDNLKRRVLVVGCGQRAGELSVVNSSYIYRGFEIVGYITLEDEPISVPHAIALNEKIRLTDIVEAANVDEIVIAVDDRRKKLPVEELLDIKMSGVQIMDLQTFYEREQRLVFLEALSPSWLMFSDGFVSGGLRPIVKRSFDIVASLLLLSVSWWLMILTMLAIYIESGFGAPVFYRQKRVGYRDIPFDVIKFRSMRIDAEKNGAQWASQTDDRVTRVGKVIRKYRIDELPQLLNVLKGDMSFVGPRPERPEFVKGFEENIPYYKERHRVKPGITGWAQLCYPYGASEYDTRQKLQFDLYYVKNYSLFLDLTIMLSTVEVILWGKGAR</sequence>
<dbReference type="GO" id="GO:0016780">
    <property type="term" value="F:phosphotransferase activity, for other substituted phosphate groups"/>
    <property type="evidence" value="ECO:0007669"/>
    <property type="project" value="TreeGrafter"/>
</dbReference>
<evidence type="ECO:0000256" key="4">
    <source>
        <dbReference type="ARBA" id="ARBA00022692"/>
    </source>
</evidence>
<dbReference type="PANTHER" id="PTHR30576:SF0">
    <property type="entry name" value="UNDECAPRENYL-PHOSPHATE N-ACETYLGALACTOSAMINYL 1-PHOSPHATE TRANSFERASE-RELATED"/>
    <property type="match status" value="1"/>
</dbReference>
<feature type="domain" description="Bacterial sugar transferase" evidence="8">
    <location>
        <begin position="272"/>
        <end position="456"/>
    </location>
</feature>
<dbReference type="PANTHER" id="PTHR30576">
    <property type="entry name" value="COLANIC BIOSYNTHESIS UDP-GLUCOSE LIPID CARRIER TRANSFERASE"/>
    <property type="match status" value="1"/>
</dbReference>
<dbReference type="Pfam" id="PF13727">
    <property type="entry name" value="CoA_binding_3"/>
    <property type="match status" value="1"/>
</dbReference>
<name>A0A126T187_9GAMM</name>
<evidence type="ECO:0000256" key="1">
    <source>
        <dbReference type="ARBA" id="ARBA00004141"/>
    </source>
</evidence>